<keyword evidence="2" id="KW-1185">Reference proteome</keyword>
<name>A0AAW2F2M5_9HYME</name>
<evidence type="ECO:0000313" key="1">
    <source>
        <dbReference type="EMBL" id="KAL0110241.1"/>
    </source>
</evidence>
<dbReference type="Proteomes" id="UP001430953">
    <property type="component" value="Unassembled WGS sequence"/>
</dbReference>
<gene>
    <name evidence="1" type="ORF">PUN28_013711</name>
</gene>
<proteinExistence type="predicted"/>
<protein>
    <submittedName>
        <fullName evidence="1">Uncharacterized protein</fullName>
    </submittedName>
</protein>
<sequence>MYQRSVTGPRVKYLEIITVNIPPRLIKIFMYIFPLLVRGIPSHRWIMILHAIETARCTFSFDFFAGRAAQFTSDNEKLLLRFPKGIEDIILALPRLAQRSRPKVEKKASVLLQRI</sequence>
<dbReference type="EMBL" id="JADYXP020000014">
    <property type="protein sequence ID" value="KAL0110241.1"/>
    <property type="molecule type" value="Genomic_DNA"/>
</dbReference>
<evidence type="ECO:0000313" key="2">
    <source>
        <dbReference type="Proteomes" id="UP001430953"/>
    </source>
</evidence>
<comment type="caution">
    <text evidence="1">The sequence shown here is derived from an EMBL/GenBank/DDBJ whole genome shotgun (WGS) entry which is preliminary data.</text>
</comment>
<organism evidence="1 2">
    <name type="scientific">Cardiocondyla obscurior</name>
    <dbReference type="NCBI Taxonomy" id="286306"/>
    <lineage>
        <taxon>Eukaryota</taxon>
        <taxon>Metazoa</taxon>
        <taxon>Ecdysozoa</taxon>
        <taxon>Arthropoda</taxon>
        <taxon>Hexapoda</taxon>
        <taxon>Insecta</taxon>
        <taxon>Pterygota</taxon>
        <taxon>Neoptera</taxon>
        <taxon>Endopterygota</taxon>
        <taxon>Hymenoptera</taxon>
        <taxon>Apocrita</taxon>
        <taxon>Aculeata</taxon>
        <taxon>Formicoidea</taxon>
        <taxon>Formicidae</taxon>
        <taxon>Myrmicinae</taxon>
        <taxon>Cardiocondyla</taxon>
    </lineage>
</organism>
<dbReference type="AlphaFoldDB" id="A0AAW2F2M5"/>
<accession>A0AAW2F2M5</accession>
<reference evidence="1 2" key="1">
    <citation type="submission" date="2023-03" db="EMBL/GenBank/DDBJ databases">
        <title>High recombination rates correlate with genetic variation in Cardiocondyla obscurior ants.</title>
        <authorList>
            <person name="Errbii M."/>
        </authorList>
    </citation>
    <scope>NUCLEOTIDE SEQUENCE [LARGE SCALE GENOMIC DNA]</scope>
    <source>
        <strain evidence="1">Alpha-2009</strain>
        <tissue evidence="1">Whole body</tissue>
    </source>
</reference>